<dbReference type="InterPro" id="IPR034714">
    <property type="entry name" value="TagA_TarA"/>
</dbReference>
<organism evidence="6 7">
    <name type="scientific">Fructilactobacillus fructivorans</name>
    <dbReference type="NCBI Taxonomy" id="1614"/>
    <lineage>
        <taxon>Bacteria</taxon>
        <taxon>Bacillati</taxon>
        <taxon>Bacillota</taxon>
        <taxon>Bacilli</taxon>
        <taxon>Lactobacillales</taxon>
        <taxon>Lactobacillaceae</taxon>
        <taxon>Fructilactobacillus</taxon>
    </lineage>
</organism>
<dbReference type="AlphaFoldDB" id="A0AAE6P2X3"/>
<evidence type="ECO:0000256" key="2">
    <source>
        <dbReference type="ARBA" id="ARBA00022679"/>
    </source>
</evidence>
<dbReference type="EMBL" id="CP045562">
    <property type="protein sequence ID" value="QFX93038.1"/>
    <property type="molecule type" value="Genomic_DNA"/>
</dbReference>
<keyword evidence="4 5" id="KW-0961">Cell wall biogenesis/degradation</keyword>
<keyword evidence="3 5" id="KW-0777">Teichoic acid biosynthesis</keyword>
<dbReference type="RefSeq" id="WP_010021746.1">
    <property type="nucleotide sequence ID" value="NZ_AZDS01000003.1"/>
</dbReference>
<dbReference type="Pfam" id="PF03808">
    <property type="entry name" value="Glyco_tran_WecG"/>
    <property type="match status" value="1"/>
</dbReference>
<dbReference type="HAMAP" id="MF_02070">
    <property type="entry name" value="TagA_TarA"/>
    <property type="match status" value="1"/>
</dbReference>
<protein>
    <recommendedName>
        <fullName evidence="5">N-acetylglucosaminyldiphosphoundecaprenol N-acetyl-beta-D-mannosaminyltransferase</fullName>
        <ecNumber evidence="5">2.4.1.187</ecNumber>
    </recommendedName>
    <alternativeName>
        <fullName evidence="5">N-acetylmannosaminyltransferase</fullName>
    </alternativeName>
    <alternativeName>
        <fullName evidence="5">UDP-N-acetylmannosamine transferase</fullName>
    </alternativeName>
    <alternativeName>
        <fullName evidence="5">UDP-N-acetylmannosamine:N-acetylglucosaminyl pyrophosphorylundecaprenol N-acetylmannosaminyltransferase</fullName>
    </alternativeName>
</protein>
<evidence type="ECO:0000256" key="3">
    <source>
        <dbReference type="ARBA" id="ARBA00022944"/>
    </source>
</evidence>
<sequence length="244" mass="28241">MTPKFKTTDIVSIPFVNTTFNDFMRTIEARINDHKNTFVVTANPEIVVYADHHPQYQKILKSATYVAPDGIGIIKGAQMLNDPIPERITGYDIFCRLLEWGNQNNKSAYFLGAKPEVVFDLRKILAVNYPNLNIVGMQDGYFKNETPIVSTIESHDVDMIFVATGFPFQEEFIEKYRNKNNGLWIGVGGSFDVLAGHTQRAPQFWIDHHIEWLYRLIKQPTRFKRMLAIPEFLKLVRKQKKDEK</sequence>
<dbReference type="GO" id="GO:0019350">
    <property type="term" value="P:teichoic acid biosynthetic process"/>
    <property type="evidence" value="ECO:0007669"/>
    <property type="project" value="UniProtKB-UniRule"/>
</dbReference>
<evidence type="ECO:0000313" key="7">
    <source>
        <dbReference type="Proteomes" id="UP000327194"/>
    </source>
</evidence>
<dbReference type="PANTHER" id="PTHR34136">
    <property type="match status" value="1"/>
</dbReference>
<keyword evidence="2 5" id="KW-0808">Transferase</keyword>
<name>A0AAE6P2X3_9LACO</name>
<reference evidence="6 7" key="1">
    <citation type="submission" date="2019-10" db="EMBL/GenBank/DDBJ databases">
        <title>Genome sequencing of Lactobacillus fructivorans.</title>
        <authorList>
            <person name="Kim K."/>
        </authorList>
    </citation>
    <scope>NUCLEOTIDE SEQUENCE [LARGE SCALE GENOMIC DNA]</scope>
    <source>
        <strain evidence="6 7">LF543</strain>
    </source>
</reference>
<dbReference type="NCBIfam" id="TIGR00696">
    <property type="entry name" value="wecG_tagA_cpsF"/>
    <property type="match status" value="1"/>
</dbReference>
<dbReference type="CDD" id="cd06533">
    <property type="entry name" value="Glyco_transf_WecG_TagA"/>
    <property type="match status" value="1"/>
</dbReference>
<dbReference type="PANTHER" id="PTHR34136:SF1">
    <property type="entry name" value="UDP-N-ACETYL-D-MANNOSAMINURONIC ACID TRANSFERASE"/>
    <property type="match status" value="1"/>
</dbReference>
<evidence type="ECO:0000313" key="6">
    <source>
        <dbReference type="EMBL" id="QFX93038.1"/>
    </source>
</evidence>
<comment type="similarity">
    <text evidence="5">Belongs to the glycosyltransferase 26 family. TagA/TarA subfamily.</text>
</comment>
<dbReference type="Proteomes" id="UP000327194">
    <property type="component" value="Chromosome"/>
</dbReference>
<comment type="catalytic activity">
    <reaction evidence="5">
        <text>UDP-N-acetyl-alpha-D-mannosamine + N-acetyl-alpha-D-glucosaminyl-di-trans,octa-cis-undecaprenyl diphosphate = N-acetyl-beta-D-mannosaminyl-(1-&gt;4)-N-acetyl-alpha-D-glucosaminyl di-trans,octa-cis-undecaprenyl diphosphate + UDP + H(+)</text>
        <dbReference type="Rhea" id="RHEA:16053"/>
        <dbReference type="ChEBI" id="CHEBI:15378"/>
        <dbReference type="ChEBI" id="CHEBI:58223"/>
        <dbReference type="ChEBI" id="CHEBI:62959"/>
        <dbReference type="ChEBI" id="CHEBI:68623"/>
        <dbReference type="ChEBI" id="CHEBI:132210"/>
        <dbReference type="EC" id="2.4.1.187"/>
    </reaction>
</comment>
<dbReference type="EC" id="2.4.1.187" evidence="5"/>
<dbReference type="InterPro" id="IPR004629">
    <property type="entry name" value="WecG_TagA_CpsF"/>
</dbReference>
<dbReference type="GO" id="GO:0047244">
    <property type="term" value="F:N-acetylglucosaminyldiphosphoundecaprenol N-acetyl-beta-D-mannosaminyltransferase activity"/>
    <property type="evidence" value="ECO:0007669"/>
    <property type="project" value="UniProtKB-UniRule"/>
</dbReference>
<accession>A0AAE6P2X3</accession>
<keyword evidence="1 5" id="KW-0328">Glycosyltransferase</keyword>
<comment type="function">
    <text evidence="5">Catalyzes the conversion of GlcNAc-PP-undecaprenol into ManNAc-GlcNAc-PP-undecaprenol, the first committed lipid intermediate in the de novo synthesis of teichoic acid.</text>
</comment>
<evidence type="ECO:0000256" key="5">
    <source>
        <dbReference type="HAMAP-Rule" id="MF_02070"/>
    </source>
</evidence>
<comment type="pathway">
    <text evidence="5">Cell wall biogenesis; teichoic acid biosynthesis.</text>
</comment>
<evidence type="ECO:0000256" key="1">
    <source>
        <dbReference type="ARBA" id="ARBA00022676"/>
    </source>
</evidence>
<dbReference type="GO" id="GO:0071555">
    <property type="term" value="P:cell wall organization"/>
    <property type="evidence" value="ECO:0007669"/>
    <property type="project" value="UniProtKB-KW"/>
</dbReference>
<evidence type="ECO:0000256" key="4">
    <source>
        <dbReference type="ARBA" id="ARBA00023316"/>
    </source>
</evidence>
<gene>
    <name evidence="6" type="ORF">LF543_05550</name>
</gene>
<dbReference type="KEGG" id="lfv:LF543_05550"/>
<proteinExistence type="inferred from homology"/>